<dbReference type="Pfam" id="PF00246">
    <property type="entry name" value="Peptidase_M14"/>
    <property type="match status" value="1"/>
</dbReference>
<accession>A0ABW5MBY7</accession>
<keyword evidence="4" id="KW-1185">Reference proteome</keyword>
<gene>
    <name evidence="3" type="ORF">ACFSUS_28435</name>
</gene>
<protein>
    <submittedName>
        <fullName evidence="3">M14 family zinc carboxypeptidase</fullName>
    </submittedName>
</protein>
<keyword evidence="3" id="KW-0645">Protease</keyword>
<proteinExistence type="predicted"/>
<dbReference type="InterPro" id="IPR000834">
    <property type="entry name" value="Peptidase_M14"/>
</dbReference>
<keyword evidence="1" id="KW-0732">Signal</keyword>
<organism evidence="3 4">
    <name type="scientific">Spirosoma soli</name>
    <dbReference type="NCBI Taxonomy" id="1770529"/>
    <lineage>
        <taxon>Bacteria</taxon>
        <taxon>Pseudomonadati</taxon>
        <taxon>Bacteroidota</taxon>
        <taxon>Cytophagia</taxon>
        <taxon>Cytophagales</taxon>
        <taxon>Cytophagaceae</taxon>
        <taxon>Spirosoma</taxon>
    </lineage>
</organism>
<evidence type="ECO:0000259" key="2">
    <source>
        <dbReference type="Pfam" id="PF00246"/>
    </source>
</evidence>
<feature type="domain" description="Peptidase M14" evidence="2">
    <location>
        <begin position="43"/>
        <end position="175"/>
    </location>
</feature>
<comment type="caution">
    <text evidence="3">The sequence shown here is derived from an EMBL/GenBank/DDBJ whole genome shotgun (WGS) entry which is preliminary data.</text>
</comment>
<dbReference type="Gene3D" id="3.40.630.10">
    <property type="entry name" value="Zn peptidases"/>
    <property type="match status" value="1"/>
</dbReference>
<dbReference type="GO" id="GO:0004180">
    <property type="term" value="F:carboxypeptidase activity"/>
    <property type="evidence" value="ECO:0007669"/>
    <property type="project" value="UniProtKB-KW"/>
</dbReference>
<keyword evidence="3" id="KW-0378">Hydrolase</keyword>
<keyword evidence="3" id="KW-0121">Carboxypeptidase</keyword>
<evidence type="ECO:0000313" key="3">
    <source>
        <dbReference type="EMBL" id="MFD2574593.1"/>
    </source>
</evidence>
<evidence type="ECO:0000256" key="1">
    <source>
        <dbReference type="SAM" id="SignalP"/>
    </source>
</evidence>
<feature type="signal peptide" evidence="1">
    <location>
        <begin position="1"/>
        <end position="18"/>
    </location>
</feature>
<evidence type="ECO:0000313" key="4">
    <source>
        <dbReference type="Proteomes" id="UP001597469"/>
    </source>
</evidence>
<dbReference type="EMBL" id="JBHULN010000033">
    <property type="protein sequence ID" value="MFD2574593.1"/>
    <property type="molecule type" value="Genomic_DNA"/>
</dbReference>
<sequence length="574" mass="65737">MKKQLLPLLTLFTATVFAQTKPDWTTPYERSKGQQTATYAEIITYYQQLDRQFDQAKLIEVGKTDVGKPLHLFLLASDKVFTARPDRVTLLINNGIHPGEPEGIDACMMMARDLLLANKLPQNVLLAIVPVFNVGGCLNRGVSRVNQNGPATYGFRGNARNLNLNRDFIKADAENTRSFQAMYQRLNPQVFIDNHTSNGADYQHVVTYFATQKDKLHPLVSGYMTQTFQPDLDKRLTEKGFPPAPYVNHPADTPESGLLGYNDSPRYTTGYAAMFNCFGFTLETHMWKEYPARVKGSYAFDATVLELCERDARTILANKQRADAAVSQQTTFAVNYKLDRSKVDSVTFLGYEAAYKPSAVSGLKRLYYDRTKPFTKRIPYLNTFVPDLQLTKPKAYVIPQAWHEVIALLTRNGVRMQSLPNDTLMTVSAYYIDDYRTSQRPYEGHYPHSGVKVRTESQRIQFYKGDYLIPTDQTTNRYLIETLEPQAADSFFTWNFFDSILDQKEYFSDYIFEDTAAELLKKDPVLRQKLADKRASDKAFAESANAQLEFIYKQTPYFEKTFTRYPVYRLEGSR</sequence>
<dbReference type="Proteomes" id="UP001597469">
    <property type="component" value="Unassembled WGS sequence"/>
</dbReference>
<dbReference type="SUPFAM" id="SSF53187">
    <property type="entry name" value="Zn-dependent exopeptidases"/>
    <property type="match status" value="1"/>
</dbReference>
<dbReference type="RefSeq" id="WP_381528556.1">
    <property type="nucleotide sequence ID" value="NZ_JBHULN010000033.1"/>
</dbReference>
<name>A0ABW5MBY7_9BACT</name>
<feature type="chain" id="PRO_5046244273" evidence="1">
    <location>
        <begin position="19"/>
        <end position="574"/>
    </location>
</feature>
<reference evidence="4" key="1">
    <citation type="journal article" date="2019" name="Int. J. Syst. Evol. Microbiol.">
        <title>The Global Catalogue of Microorganisms (GCM) 10K type strain sequencing project: providing services to taxonomists for standard genome sequencing and annotation.</title>
        <authorList>
            <consortium name="The Broad Institute Genomics Platform"/>
            <consortium name="The Broad Institute Genome Sequencing Center for Infectious Disease"/>
            <person name="Wu L."/>
            <person name="Ma J."/>
        </authorList>
    </citation>
    <scope>NUCLEOTIDE SEQUENCE [LARGE SCALE GENOMIC DNA]</scope>
    <source>
        <strain evidence="4">KCTC 42805</strain>
    </source>
</reference>